<feature type="non-terminal residue" evidence="1">
    <location>
        <position position="122"/>
    </location>
</feature>
<comment type="caution">
    <text evidence="1">The sequence shown here is derived from an EMBL/GenBank/DDBJ whole genome shotgun (WGS) entry which is preliminary data.</text>
</comment>
<name>A0ACA9PMW2_9GLOM</name>
<protein>
    <submittedName>
        <fullName evidence="1">368_t:CDS:1</fullName>
    </submittedName>
</protein>
<sequence length="122" mass="13908">SYPNYGKDLTEVELWTYANMMIASINPSLKANIFNTNNIFDSDESYILCQNTLFSVFNSVNSNTFIASETKLNIEDIADLTLPLFNFNNTELYYENLKLQSKLASSKGHRNINFEASNIVDE</sequence>
<dbReference type="Proteomes" id="UP000789860">
    <property type="component" value="Unassembled WGS sequence"/>
</dbReference>
<organism evidence="1 2">
    <name type="scientific">Scutellospora calospora</name>
    <dbReference type="NCBI Taxonomy" id="85575"/>
    <lineage>
        <taxon>Eukaryota</taxon>
        <taxon>Fungi</taxon>
        <taxon>Fungi incertae sedis</taxon>
        <taxon>Mucoromycota</taxon>
        <taxon>Glomeromycotina</taxon>
        <taxon>Glomeromycetes</taxon>
        <taxon>Diversisporales</taxon>
        <taxon>Gigasporaceae</taxon>
        <taxon>Scutellospora</taxon>
    </lineage>
</organism>
<reference evidence="1" key="1">
    <citation type="submission" date="2021-06" db="EMBL/GenBank/DDBJ databases">
        <authorList>
            <person name="Kallberg Y."/>
            <person name="Tangrot J."/>
            <person name="Rosling A."/>
        </authorList>
    </citation>
    <scope>NUCLEOTIDE SEQUENCE</scope>
    <source>
        <strain evidence="1">AU212A</strain>
    </source>
</reference>
<accession>A0ACA9PMW2</accession>
<keyword evidence="2" id="KW-1185">Reference proteome</keyword>
<dbReference type="EMBL" id="CAJVPM010045153">
    <property type="protein sequence ID" value="CAG8715824.1"/>
    <property type="molecule type" value="Genomic_DNA"/>
</dbReference>
<evidence type="ECO:0000313" key="2">
    <source>
        <dbReference type="Proteomes" id="UP000789860"/>
    </source>
</evidence>
<feature type="non-terminal residue" evidence="1">
    <location>
        <position position="1"/>
    </location>
</feature>
<proteinExistence type="predicted"/>
<gene>
    <name evidence="1" type="ORF">SCALOS_LOCUS11058</name>
</gene>
<evidence type="ECO:0000313" key="1">
    <source>
        <dbReference type="EMBL" id="CAG8715824.1"/>
    </source>
</evidence>